<proteinExistence type="predicted"/>
<protein>
    <submittedName>
        <fullName evidence="1">Uncharacterized protein</fullName>
    </submittedName>
</protein>
<reference evidence="1" key="1">
    <citation type="submission" date="2015-10" db="EMBL/GenBank/DDBJ databases">
        <authorList>
            <person name="Gilbert D.G."/>
        </authorList>
    </citation>
    <scope>NUCLEOTIDE SEQUENCE</scope>
</reference>
<sequence length="41" mass="4695">MAKLTREGVNTVQQIPDSQKFLCFSENKPELLTFCRKLSHG</sequence>
<evidence type="ECO:0000313" key="1">
    <source>
        <dbReference type="EMBL" id="CUS53856.1"/>
    </source>
</evidence>
<dbReference type="EMBL" id="CZRL01000098">
    <property type="protein sequence ID" value="CUS53856.1"/>
    <property type="molecule type" value="Genomic_DNA"/>
</dbReference>
<gene>
    <name evidence="1" type="ORF">MGWOODY_XGa2921</name>
</gene>
<name>A0A160TT26_9ZZZZ</name>
<organism evidence="1">
    <name type="scientific">hydrothermal vent metagenome</name>
    <dbReference type="NCBI Taxonomy" id="652676"/>
    <lineage>
        <taxon>unclassified sequences</taxon>
        <taxon>metagenomes</taxon>
        <taxon>ecological metagenomes</taxon>
    </lineage>
</organism>
<accession>A0A160TT26</accession>
<dbReference type="AlphaFoldDB" id="A0A160TT26"/>